<dbReference type="OMA" id="REYCITR"/>
<proteinExistence type="predicted"/>
<evidence type="ECO:0000313" key="2">
    <source>
        <dbReference type="Proteomes" id="UP000037923"/>
    </source>
</evidence>
<keyword evidence="2" id="KW-1185">Reference proteome</keyword>
<dbReference type="RefSeq" id="XP_015653480.1">
    <property type="nucleotide sequence ID" value="XM_015807822.1"/>
</dbReference>
<gene>
    <name evidence="1" type="ORF">ABB37_08729</name>
</gene>
<dbReference type="EMBL" id="LGTL01000026">
    <property type="protein sequence ID" value="KPA75041.1"/>
    <property type="molecule type" value="Genomic_DNA"/>
</dbReference>
<dbReference type="OrthoDB" id="263502at2759"/>
<dbReference type="RefSeq" id="XP_015653481.1">
    <property type="nucleotide sequence ID" value="XM_015807823.1"/>
</dbReference>
<accession>A0A0N0DRR5</accession>
<dbReference type="VEuPathDB" id="TriTrypDB:LpyrH10_26_0240"/>
<dbReference type="GeneID" id="26909012"/>
<evidence type="ECO:0000313" key="1">
    <source>
        <dbReference type="EMBL" id="KPA75042.1"/>
    </source>
</evidence>
<dbReference type="AlphaFoldDB" id="A0A0N0DRR5"/>
<protein>
    <submittedName>
        <fullName evidence="1">Uncharacterized protein</fullName>
    </submittedName>
</protein>
<organism evidence="1 2">
    <name type="scientific">Leptomonas pyrrhocoris</name>
    <name type="common">Firebug parasite</name>
    <dbReference type="NCBI Taxonomy" id="157538"/>
    <lineage>
        <taxon>Eukaryota</taxon>
        <taxon>Discoba</taxon>
        <taxon>Euglenozoa</taxon>
        <taxon>Kinetoplastea</taxon>
        <taxon>Metakinetoplastina</taxon>
        <taxon>Trypanosomatida</taxon>
        <taxon>Trypanosomatidae</taxon>
        <taxon>Leishmaniinae</taxon>
        <taxon>Leptomonas</taxon>
    </lineage>
</organism>
<reference evidence="1 2" key="1">
    <citation type="submission" date="2015-07" db="EMBL/GenBank/DDBJ databases">
        <title>High-quality genome of monoxenous trypanosomatid Leptomonas pyrrhocoris.</title>
        <authorList>
            <person name="Flegontov P."/>
            <person name="Butenko A."/>
            <person name="Firsov S."/>
            <person name="Vlcek C."/>
            <person name="Logacheva M.D."/>
            <person name="Field M."/>
            <person name="Filatov D."/>
            <person name="Flegontova O."/>
            <person name="Gerasimov E."/>
            <person name="Jackson A.P."/>
            <person name="Kelly S."/>
            <person name="Opperdoes F."/>
            <person name="O'Reilly A."/>
            <person name="Votypka J."/>
            <person name="Yurchenko V."/>
            <person name="Lukes J."/>
        </authorList>
    </citation>
    <scope>NUCLEOTIDE SEQUENCE [LARGE SCALE GENOMIC DNA]</scope>
    <source>
        <strain evidence="1">H10</strain>
    </source>
</reference>
<sequence length="74" mass="8591">MTGTRLSRFVNNYSPMHDKPWGHLELNSGVYLDDELSEKLADDRRRNVQHHLVADKAFKEYCAARLNNASTMRV</sequence>
<dbReference type="EMBL" id="LGTL01000026">
    <property type="protein sequence ID" value="KPA75042.1"/>
    <property type="molecule type" value="Genomic_DNA"/>
</dbReference>
<name>A0A0N0DRR5_LEPPY</name>
<dbReference type="Proteomes" id="UP000037923">
    <property type="component" value="Unassembled WGS sequence"/>
</dbReference>
<comment type="caution">
    <text evidence="1">The sequence shown here is derived from an EMBL/GenBank/DDBJ whole genome shotgun (WGS) entry which is preliminary data.</text>
</comment>